<evidence type="ECO:0000313" key="2">
    <source>
        <dbReference type="Proteomes" id="UP001497392"/>
    </source>
</evidence>
<keyword evidence="2" id="KW-1185">Reference proteome</keyword>
<accession>A0ABP1G8R9</accession>
<sequence length="341" mass="37859">MQQGRGLVRGEILQVIAADNTTIPLTEAGRTLRKGMQTVLLMGGDLSPEAMLNGSRAGETWLGWSNSSSAWPQQPVSESANWALAPFLAHQAMNDTGYKWMFFGNASTTFFPEAALQLLEDFDPRLPYIVTDDLLWKNASGAAMPDEAPRCLPCHFDDAHELLRLSQGILAIEKGDSDPAAWGLDLPKGCPCTPKLVCQARPHLFGSLHDCSTPDFPVQQAYSMNGSSDGPAILLECLWHFGHAVTDPGIAAYRPSVKLFDPWKDAATYEISNRLKWDVAPEDTCDLQCQDLVHFMVSAHVRDVDTKEAAASMRRLASKWMWWWDMQKPASIPTTLYWTFD</sequence>
<reference evidence="1 2" key="1">
    <citation type="submission" date="2024-06" db="EMBL/GenBank/DDBJ databases">
        <authorList>
            <person name="Kraege A."/>
            <person name="Thomma B."/>
        </authorList>
    </citation>
    <scope>NUCLEOTIDE SEQUENCE [LARGE SCALE GENOMIC DNA]</scope>
</reference>
<gene>
    <name evidence="1" type="primary">g9940</name>
    <name evidence="1" type="ORF">VP750_LOCUS8949</name>
</gene>
<evidence type="ECO:0000313" key="1">
    <source>
        <dbReference type="EMBL" id="CAL5227043.1"/>
    </source>
</evidence>
<dbReference type="EMBL" id="CAXHTA020000017">
    <property type="protein sequence ID" value="CAL5227043.1"/>
    <property type="molecule type" value="Genomic_DNA"/>
</dbReference>
<organism evidence="1 2">
    <name type="scientific">Coccomyxa viridis</name>
    <dbReference type="NCBI Taxonomy" id="1274662"/>
    <lineage>
        <taxon>Eukaryota</taxon>
        <taxon>Viridiplantae</taxon>
        <taxon>Chlorophyta</taxon>
        <taxon>core chlorophytes</taxon>
        <taxon>Trebouxiophyceae</taxon>
        <taxon>Trebouxiophyceae incertae sedis</taxon>
        <taxon>Coccomyxaceae</taxon>
        <taxon>Coccomyxa</taxon>
    </lineage>
</organism>
<name>A0ABP1G8R9_9CHLO</name>
<dbReference type="Proteomes" id="UP001497392">
    <property type="component" value="Unassembled WGS sequence"/>
</dbReference>
<comment type="caution">
    <text evidence="1">The sequence shown here is derived from an EMBL/GenBank/DDBJ whole genome shotgun (WGS) entry which is preliminary data.</text>
</comment>
<protein>
    <submittedName>
        <fullName evidence="1">G9940 protein</fullName>
    </submittedName>
</protein>
<proteinExistence type="predicted"/>